<feature type="non-terminal residue" evidence="4">
    <location>
        <position position="1336"/>
    </location>
</feature>
<dbReference type="EMBL" id="JBJQND010000003">
    <property type="protein sequence ID" value="KAL3881762.1"/>
    <property type="molecule type" value="Genomic_DNA"/>
</dbReference>
<dbReference type="InterPro" id="IPR050713">
    <property type="entry name" value="RTP_Phos/Ushers"/>
</dbReference>
<dbReference type="InterPro" id="IPR018212">
    <property type="entry name" value="Na/solute_symporter_CS"/>
</dbReference>
<dbReference type="SUPFAM" id="SSF49265">
    <property type="entry name" value="Fibronectin type III"/>
    <property type="match status" value="3"/>
</dbReference>
<reference evidence="4 5" key="1">
    <citation type="submission" date="2024-11" db="EMBL/GenBank/DDBJ databases">
        <title>Chromosome-level genome assembly of the freshwater bivalve Anodonta woodiana.</title>
        <authorList>
            <person name="Chen X."/>
        </authorList>
    </citation>
    <scope>NUCLEOTIDE SEQUENCE [LARGE SCALE GENOMIC DNA]</scope>
    <source>
        <strain evidence="4">MN2024</strain>
        <tissue evidence="4">Gills</tissue>
    </source>
</reference>
<keyword evidence="1" id="KW-0812">Transmembrane</keyword>
<feature type="transmembrane region" description="Helical" evidence="1">
    <location>
        <begin position="1302"/>
        <end position="1329"/>
    </location>
</feature>
<feature type="domain" description="Fibronectin type-III" evidence="3">
    <location>
        <begin position="514"/>
        <end position="613"/>
    </location>
</feature>
<dbReference type="CDD" id="cd00063">
    <property type="entry name" value="FN3"/>
    <property type="match status" value="4"/>
</dbReference>
<dbReference type="InterPro" id="IPR036116">
    <property type="entry name" value="FN3_sf"/>
</dbReference>
<name>A0ABD3X681_SINWO</name>
<sequence length="1336" mass="142439">MLRSRITVGIIHGLLLSLHLLVIYLPDIKATVGDPCPNCTGTNEICLNENGTCVCAEGFYDDNGTAPGGTCHPQIELGYTCPTVEGQQVCKDPNATCTGGNCTCSSNYYDDNGAGSGGTCKPKIELGYTCPTVEGQQVCKDPNATCNGGNCTCGSNYYDDNGAGSGGTCKPKIELGYTCPTVEGQQVCKDPNATCTGGNCTCGSNYYDDNGAGSGGTCKPKIELGYTCPTVEGQQVCKDPNATCNGGNCTCGSNYYDDNGAGSGGTCKPKIELGYTCPTVEGQQICKDPNATCNGGNCTCGSNYYDDNGAGSGGTCKPKIELGYTCPTVEGQQVCKDPNATCTGGNCTCGSNYYDDNGAGSGGTCKPKIELGYTCPTVEGQQVCKDPNATCNGGNCTCGSNYYDDNGAGSGGTCKPKIELGFTCPTVEGQQVCKDPNATCTGGNCLCGSNYYDDNGAGSGGTCKPKIELGYTCPTVEGQQICKDPNATCIGGNCLCGSNYYDDNGAGSGGTCKPTTNLQVTLVVYNTITEYTINISWTPPSDRAAVSYYRVEYGLADATTIINRTNVGNQTSFVLNNLDPGKKYSIRIVTVNTQTDSTERNTSVTQNQTTKPSVPGALLKDMDIDASSGSITLQWNSSIGEVTGYIGSLENTTTLFKYNKTFNISGITPNQTFSGLNNGTWYNFTVQAVVGYADTMTLYSKIHSQLIRTKVQAPNPPTNLTCFNETDKSITLKWIQPEFPNGDIISYIIVINRTQPSQQQFNDTSHGTNVQYTVNGLTAGSFYTFHVYTVNENNTSTSFAEATSCATKPEMAQAPEELLITNVASRSGNVTWKKPSSLIGTLYGYSLQILIDSVCIREVIWKCTDCQGAFPNLTTSCLNASSQRSASRTELLNSQYYVAETLFPDTNYTVDVAAITGNGTGYKASTNLITKEEVPQKPFNVTVNNIQATTAFLVWNMSEPRPGNTTYTIILTGISPAGNQTFSISGFYNQYAVLTTLQEYWNYTVKVVAYTSIGHTESDSYPFRTQIAPAGSVSLFSINTGTGDDAYLTAVASWSLPSVLDRNGPIDKFYVQQSENNNVNSSKILFVQSDETYTANFSVVPERNYTFMVIAASGIINGTKYIKAYLAPAGPPIKTFENQGIAVIPLDKFSSPSQTSFQIGITDAFFMDTKNGVTKMKGLICIKQYEKVNSTIKKPSEIDNIETYAQAQKLNLNRYRIPVPPANLISGETGSKTRRKRSVYNVTVYQVGIESCANRSDNYLCNGPLTPGTSYSIIAFVCTSGFCTLSSSYGPFVTLAVPDDKVFPVGAVVGGVLGGVAALILIVVILLLLRKRSNKS</sequence>
<keyword evidence="1" id="KW-0472">Membrane</keyword>
<organism evidence="4 5">
    <name type="scientific">Sinanodonta woodiana</name>
    <name type="common">Chinese pond mussel</name>
    <name type="synonym">Anodonta woodiana</name>
    <dbReference type="NCBI Taxonomy" id="1069815"/>
    <lineage>
        <taxon>Eukaryota</taxon>
        <taxon>Metazoa</taxon>
        <taxon>Spiralia</taxon>
        <taxon>Lophotrochozoa</taxon>
        <taxon>Mollusca</taxon>
        <taxon>Bivalvia</taxon>
        <taxon>Autobranchia</taxon>
        <taxon>Heteroconchia</taxon>
        <taxon>Palaeoheterodonta</taxon>
        <taxon>Unionida</taxon>
        <taxon>Unionoidea</taxon>
        <taxon>Unionidae</taxon>
        <taxon>Unioninae</taxon>
        <taxon>Sinanodonta</taxon>
    </lineage>
</organism>
<evidence type="ECO:0000313" key="5">
    <source>
        <dbReference type="Proteomes" id="UP001634394"/>
    </source>
</evidence>
<dbReference type="Proteomes" id="UP001634394">
    <property type="component" value="Unassembled WGS sequence"/>
</dbReference>
<evidence type="ECO:0000256" key="2">
    <source>
        <dbReference type="SAM" id="SignalP"/>
    </source>
</evidence>
<protein>
    <recommendedName>
        <fullName evidence="3">Fibronectin type-III domain-containing protein</fullName>
    </recommendedName>
</protein>
<feature type="signal peptide" evidence="2">
    <location>
        <begin position="1"/>
        <end position="30"/>
    </location>
</feature>
<feature type="chain" id="PRO_5044868696" description="Fibronectin type-III domain-containing protein" evidence="2">
    <location>
        <begin position="31"/>
        <end position="1336"/>
    </location>
</feature>
<feature type="domain" description="Fibronectin type-III" evidence="3">
    <location>
        <begin position="716"/>
        <end position="810"/>
    </location>
</feature>
<dbReference type="Pfam" id="PF00041">
    <property type="entry name" value="fn3"/>
    <property type="match status" value="4"/>
</dbReference>
<dbReference type="PROSITE" id="PS50853">
    <property type="entry name" value="FN3"/>
    <property type="match status" value="3"/>
</dbReference>
<dbReference type="InterPro" id="IPR013783">
    <property type="entry name" value="Ig-like_fold"/>
</dbReference>
<dbReference type="PROSITE" id="PS00457">
    <property type="entry name" value="NA_SOLUT_SYMP_2"/>
    <property type="match status" value="1"/>
</dbReference>
<dbReference type="InterPro" id="IPR003961">
    <property type="entry name" value="FN3_dom"/>
</dbReference>
<evidence type="ECO:0000313" key="4">
    <source>
        <dbReference type="EMBL" id="KAL3881762.1"/>
    </source>
</evidence>
<keyword evidence="2" id="KW-0732">Signal</keyword>
<proteinExistence type="predicted"/>
<evidence type="ECO:0000259" key="3">
    <source>
        <dbReference type="PROSITE" id="PS50853"/>
    </source>
</evidence>
<comment type="caution">
    <text evidence="4">The sequence shown here is derived from an EMBL/GenBank/DDBJ whole genome shotgun (WGS) entry which is preliminary data.</text>
</comment>
<dbReference type="GO" id="GO:0016020">
    <property type="term" value="C:membrane"/>
    <property type="evidence" value="ECO:0007669"/>
    <property type="project" value="UniProtKB-SubCell"/>
</dbReference>
<feature type="domain" description="Fibronectin type-III" evidence="3">
    <location>
        <begin position="937"/>
        <end position="1028"/>
    </location>
</feature>
<keyword evidence="1" id="KW-1133">Transmembrane helix</keyword>
<accession>A0ABD3X681</accession>
<dbReference type="SMART" id="SM00060">
    <property type="entry name" value="FN3"/>
    <property type="match status" value="5"/>
</dbReference>
<dbReference type="PANTHER" id="PTHR46957">
    <property type="entry name" value="CYTOKINE RECEPTOR"/>
    <property type="match status" value="1"/>
</dbReference>
<dbReference type="Gene3D" id="2.60.40.10">
    <property type="entry name" value="Immunoglobulins"/>
    <property type="match status" value="5"/>
</dbReference>
<dbReference type="PANTHER" id="PTHR46957:SF3">
    <property type="entry name" value="CYTOKINE RECEPTOR"/>
    <property type="match status" value="1"/>
</dbReference>
<evidence type="ECO:0000256" key="1">
    <source>
        <dbReference type="SAM" id="Phobius"/>
    </source>
</evidence>
<keyword evidence="5" id="KW-1185">Reference proteome</keyword>
<gene>
    <name evidence="4" type="ORF">ACJMK2_028156</name>
</gene>